<organism evidence="2 4">
    <name type="scientific">Bacillus cereus</name>
    <dbReference type="NCBI Taxonomy" id="1396"/>
    <lineage>
        <taxon>Bacteria</taxon>
        <taxon>Bacillati</taxon>
        <taxon>Bacillota</taxon>
        <taxon>Bacilli</taxon>
        <taxon>Bacillales</taxon>
        <taxon>Bacillaceae</taxon>
        <taxon>Bacillus</taxon>
        <taxon>Bacillus cereus group</taxon>
    </lineage>
</organism>
<gene>
    <name evidence="1" type="ORF">CN491_03600</name>
    <name evidence="2" type="ORF">COD19_10280</name>
</gene>
<dbReference type="EMBL" id="NUMG01000008">
    <property type="protein sequence ID" value="PGU03234.1"/>
    <property type="molecule type" value="Genomic_DNA"/>
</dbReference>
<accession>A0A2C1F6H4</accession>
<proteinExistence type="predicted"/>
<evidence type="ECO:0000313" key="3">
    <source>
        <dbReference type="Proteomes" id="UP000220900"/>
    </source>
</evidence>
<reference evidence="3 4" key="1">
    <citation type="submission" date="2017-09" db="EMBL/GenBank/DDBJ databases">
        <title>Large-scale bioinformatics analysis of Bacillus genomes uncovers conserved roles of natural products in bacterial physiology.</title>
        <authorList>
            <consortium name="Agbiome Team Llc"/>
            <person name="Bleich R.M."/>
            <person name="Grubbs K.J."/>
            <person name="Santa Maria K.C."/>
            <person name="Allen S.E."/>
            <person name="Farag S."/>
            <person name="Shank E.A."/>
            <person name="Bowers A."/>
        </authorList>
    </citation>
    <scope>NUCLEOTIDE SEQUENCE [LARGE SCALE GENOMIC DNA]</scope>
    <source>
        <strain evidence="1 3">AFS002368</strain>
        <strain evidence="2 4">AFS040105</strain>
    </source>
</reference>
<evidence type="ECO:0000313" key="4">
    <source>
        <dbReference type="Proteomes" id="UP000225766"/>
    </source>
</evidence>
<dbReference type="EMBL" id="NTZF01000004">
    <property type="protein sequence ID" value="PES97932.1"/>
    <property type="molecule type" value="Genomic_DNA"/>
</dbReference>
<sequence>MFGTEKINLCVEQGYEMKRPSLIHIRAEEIESKNNIRLGEKVESIADGKWNVR</sequence>
<dbReference type="Proteomes" id="UP000225766">
    <property type="component" value="Unassembled WGS sequence"/>
</dbReference>
<dbReference type="AlphaFoldDB" id="A0A2C1F6H4"/>
<evidence type="ECO:0000313" key="2">
    <source>
        <dbReference type="EMBL" id="PGU03234.1"/>
    </source>
</evidence>
<name>A0A2C1F6H4_BACCE</name>
<dbReference type="Proteomes" id="UP000220900">
    <property type="component" value="Unassembled WGS sequence"/>
</dbReference>
<comment type="caution">
    <text evidence="2">The sequence shown here is derived from an EMBL/GenBank/DDBJ whole genome shotgun (WGS) entry which is preliminary data.</text>
</comment>
<protein>
    <submittedName>
        <fullName evidence="2">PhzF family phenazine biosynthesis protein</fullName>
    </submittedName>
</protein>
<evidence type="ECO:0000313" key="1">
    <source>
        <dbReference type="EMBL" id="PES97932.1"/>
    </source>
</evidence>